<protein>
    <submittedName>
        <fullName evidence="1">Uncharacterized protein</fullName>
    </submittedName>
</protein>
<dbReference type="EMBL" id="MW015081">
    <property type="protein sequence ID" value="QPX48128.1"/>
    <property type="molecule type" value="Genomic_DNA"/>
</dbReference>
<evidence type="ECO:0000313" key="1">
    <source>
        <dbReference type="EMBL" id="QPX48128.1"/>
    </source>
</evidence>
<dbReference type="KEGG" id="vg:77946333"/>
<organism evidence="1 2">
    <name type="scientific">Synechococcus phage S-SRM01</name>
    <dbReference type="NCBI Taxonomy" id="2781608"/>
    <lineage>
        <taxon>Viruses</taxon>
        <taxon>Duplodnaviria</taxon>
        <taxon>Heunggongvirae</taxon>
        <taxon>Uroviricota</taxon>
        <taxon>Caudoviricetes</taxon>
        <taxon>Pantevenvirales</taxon>
        <taxon>Kyanoviridae</taxon>
        <taxon>Serangoonvirus</taxon>
        <taxon>Serangoonvirus essarone</taxon>
    </lineage>
</organism>
<reference evidence="1" key="1">
    <citation type="submission" date="2020-09" db="EMBL/GenBank/DDBJ databases">
        <authorList>
            <person name="Zhang D."/>
            <person name="Hatherill J.R."/>
            <person name="Ramirez J.F."/>
            <person name="Edinger B."/>
            <person name="Balarin R."/>
            <person name="Sullivan A."/>
            <person name="Humpal K.M."/>
            <person name="Guseva A."/>
            <person name="Butela K.A."/>
            <person name="Garlena R.A."/>
            <person name="Russell D.A."/>
            <person name="Pope W.H."/>
            <person name="Jacobs-Sera D."/>
            <person name="Hatfull G.F."/>
        </authorList>
    </citation>
    <scope>NUCLEOTIDE SEQUENCE</scope>
</reference>
<keyword evidence="2" id="KW-1185">Reference proteome</keyword>
<dbReference type="Proteomes" id="UP000664915">
    <property type="component" value="Segment"/>
</dbReference>
<dbReference type="GeneID" id="77946333"/>
<proteinExistence type="predicted"/>
<name>A0A879R3K8_9CAUD</name>
<accession>A0A879R3K8</accession>
<dbReference type="RefSeq" id="YP_010670138.1">
    <property type="nucleotide sequence ID" value="NC_070963.1"/>
</dbReference>
<evidence type="ECO:0000313" key="2">
    <source>
        <dbReference type="Proteomes" id="UP000664915"/>
    </source>
</evidence>
<sequence>MRSDQFAEGLEVSYRHLTGTIHFICPSYITVCVRTFEDRVKNVCVLVHRNNWKNVNLLNGNRKDYEK</sequence>